<feature type="compositionally biased region" description="Polar residues" evidence="8">
    <location>
        <begin position="542"/>
        <end position="566"/>
    </location>
</feature>
<keyword evidence="4" id="KW-0645">Protease</keyword>
<feature type="region of interest" description="Disordered" evidence="8">
    <location>
        <begin position="169"/>
        <end position="206"/>
    </location>
</feature>
<evidence type="ECO:0000256" key="8">
    <source>
        <dbReference type="SAM" id="MobiDB-lite"/>
    </source>
</evidence>
<dbReference type="PANTHER" id="PTHR12419">
    <property type="entry name" value="OTU DOMAIN CONTAINING PROTEIN"/>
    <property type="match status" value="1"/>
</dbReference>
<evidence type="ECO:0000313" key="10">
    <source>
        <dbReference type="EMBL" id="KAA0190352.1"/>
    </source>
</evidence>
<proteinExistence type="inferred from homology"/>
<feature type="region of interest" description="Disordered" evidence="8">
    <location>
        <begin position="1"/>
        <end position="27"/>
    </location>
</feature>
<dbReference type="FunFam" id="3.90.70.80:FF:000018">
    <property type="entry name" value="OTU domain-containing protein 5-B"/>
    <property type="match status" value="1"/>
</dbReference>
<dbReference type="CDD" id="cd22752">
    <property type="entry name" value="OTU_OTUD5-like"/>
    <property type="match status" value="1"/>
</dbReference>
<feature type="compositionally biased region" description="Basic and acidic residues" evidence="8">
    <location>
        <begin position="510"/>
        <end position="530"/>
    </location>
</feature>
<dbReference type="EC" id="3.4.19.12" evidence="3"/>
<dbReference type="PANTHER" id="PTHR12419:SF4">
    <property type="entry name" value="OTU DOMAIN-CONTAINING PROTEIN 5"/>
    <property type="match status" value="1"/>
</dbReference>
<dbReference type="InterPro" id="IPR038765">
    <property type="entry name" value="Papain-like_cys_pep_sf"/>
</dbReference>
<evidence type="ECO:0000256" key="6">
    <source>
        <dbReference type="ARBA" id="ARBA00022801"/>
    </source>
</evidence>
<keyword evidence="11" id="KW-1185">Reference proteome</keyword>
<reference evidence="10" key="1">
    <citation type="submission" date="2019-05" db="EMBL/GenBank/DDBJ databases">
        <title>Annotation for the trematode Fasciolopsis buski.</title>
        <authorList>
            <person name="Choi Y.-J."/>
        </authorList>
    </citation>
    <scope>NUCLEOTIDE SEQUENCE</scope>
    <source>
        <strain evidence="10">HT</strain>
        <tissue evidence="10">Whole worm</tissue>
    </source>
</reference>
<feature type="compositionally biased region" description="Polar residues" evidence="8">
    <location>
        <begin position="170"/>
        <end position="180"/>
    </location>
</feature>
<dbReference type="GO" id="GO:0061578">
    <property type="term" value="F:K63-linked deubiquitinase activity"/>
    <property type="evidence" value="ECO:0007669"/>
    <property type="project" value="TreeGrafter"/>
</dbReference>
<evidence type="ECO:0000256" key="4">
    <source>
        <dbReference type="ARBA" id="ARBA00022670"/>
    </source>
</evidence>
<dbReference type="AlphaFoldDB" id="A0A8E0RSA2"/>
<evidence type="ECO:0000256" key="3">
    <source>
        <dbReference type="ARBA" id="ARBA00012759"/>
    </source>
</evidence>
<dbReference type="GO" id="GO:0006508">
    <property type="term" value="P:proteolysis"/>
    <property type="evidence" value="ECO:0007669"/>
    <property type="project" value="UniProtKB-KW"/>
</dbReference>
<feature type="region of interest" description="Disordered" evidence="8">
    <location>
        <begin position="510"/>
        <end position="566"/>
    </location>
</feature>
<evidence type="ECO:0000256" key="5">
    <source>
        <dbReference type="ARBA" id="ARBA00022786"/>
    </source>
</evidence>
<name>A0A8E0RSA2_9TREM</name>
<feature type="domain" description="OTU" evidence="9">
    <location>
        <begin position="223"/>
        <end position="345"/>
    </location>
</feature>
<dbReference type="Pfam" id="PF02338">
    <property type="entry name" value="OTU"/>
    <property type="match status" value="1"/>
</dbReference>
<dbReference type="Gene3D" id="3.90.70.80">
    <property type="match status" value="1"/>
</dbReference>
<organism evidence="10 11">
    <name type="scientific">Fasciolopsis buskii</name>
    <dbReference type="NCBI Taxonomy" id="27845"/>
    <lineage>
        <taxon>Eukaryota</taxon>
        <taxon>Metazoa</taxon>
        <taxon>Spiralia</taxon>
        <taxon>Lophotrochozoa</taxon>
        <taxon>Platyhelminthes</taxon>
        <taxon>Trematoda</taxon>
        <taxon>Digenea</taxon>
        <taxon>Plagiorchiida</taxon>
        <taxon>Echinostomata</taxon>
        <taxon>Echinostomatoidea</taxon>
        <taxon>Fasciolidae</taxon>
        <taxon>Fasciolopsis</taxon>
    </lineage>
</organism>
<feature type="region of interest" description="Disordered" evidence="8">
    <location>
        <begin position="51"/>
        <end position="115"/>
    </location>
</feature>
<evidence type="ECO:0000256" key="1">
    <source>
        <dbReference type="ARBA" id="ARBA00000707"/>
    </source>
</evidence>
<keyword evidence="6" id="KW-0378">Hydrolase</keyword>
<protein>
    <recommendedName>
        <fullName evidence="3">ubiquitinyl hydrolase 1</fullName>
        <ecNumber evidence="3">3.4.19.12</ecNumber>
    </recommendedName>
    <alternativeName>
        <fullName evidence="7">Deubiquitinating enzyme A</fullName>
    </alternativeName>
</protein>
<dbReference type="OrthoDB" id="409956at2759"/>
<feature type="region of interest" description="Disordered" evidence="8">
    <location>
        <begin position="447"/>
        <end position="484"/>
    </location>
</feature>
<dbReference type="Proteomes" id="UP000728185">
    <property type="component" value="Unassembled WGS sequence"/>
</dbReference>
<evidence type="ECO:0000259" key="9">
    <source>
        <dbReference type="PROSITE" id="PS50802"/>
    </source>
</evidence>
<gene>
    <name evidence="10" type="ORF">FBUS_10644</name>
</gene>
<feature type="compositionally biased region" description="Polar residues" evidence="8">
    <location>
        <begin position="447"/>
        <end position="462"/>
    </location>
</feature>
<evidence type="ECO:0000313" key="11">
    <source>
        <dbReference type="Proteomes" id="UP000728185"/>
    </source>
</evidence>
<dbReference type="PROSITE" id="PS50802">
    <property type="entry name" value="OTU"/>
    <property type="match status" value="1"/>
</dbReference>
<sequence length="566" mass="63580">MVSKGRRSMSDSGSELSSDSELSDTHLDNLVDDIIGKLSIYPNYNKRSMTIKNRKERVKSDRPCDWDTTAPSSSRHGHGYKPYAYPEERKESTLRTRVRPGHQHEPSLDYGGVKDSVEVGSSPLTYSPYALRDPNAYSSLTTFPCSQQRHRGTPQQTETLAGPLECRGNVASSQKASSSPVHEKDTGNNSEDEYYPGTNIRRDPLSQVEETSLEKLLMEKKGWKIVKVQPDGACLFRSVSHQIFGDEEKHDVVRKQVVDYMLKNKEHFSPYITEDFDRYICRKKDPTCYGNHVEIQAMAELYNRPVEIYHDSVEPINVFHADYSKEFPIRLSYHGRVHYNSVVDPFKPAFGYGLGMPNYQPSLAEPDLISQAIKESEATQLEEAMLRDKLAETEQSEIDRCIQAQAACESYYEYLSHLNLPVSTASCSSSVLPSRALASAVRPPSYSRYTSQNVASSSTSTLAPPVRFNDAPSLPMPASQQGQHLPTELRGIDEDTLVAMVMEQSRREYLESLRREHTSPSPSHETDVSPHRQAAAADFGSLNLTTRRSPSPTNSGTKMPTNRHSE</sequence>
<evidence type="ECO:0000256" key="7">
    <source>
        <dbReference type="ARBA" id="ARBA00033460"/>
    </source>
</evidence>
<feature type="compositionally biased region" description="Low complexity" evidence="8">
    <location>
        <begin position="10"/>
        <end position="20"/>
    </location>
</feature>
<accession>A0A8E0RSA2</accession>
<dbReference type="EMBL" id="LUCM01007153">
    <property type="protein sequence ID" value="KAA0190352.1"/>
    <property type="molecule type" value="Genomic_DNA"/>
</dbReference>
<dbReference type="SUPFAM" id="SSF54001">
    <property type="entry name" value="Cysteine proteinases"/>
    <property type="match status" value="1"/>
</dbReference>
<dbReference type="InterPro" id="IPR003323">
    <property type="entry name" value="OTU_dom"/>
</dbReference>
<evidence type="ECO:0000256" key="2">
    <source>
        <dbReference type="ARBA" id="ARBA00010407"/>
    </source>
</evidence>
<dbReference type="InterPro" id="IPR050704">
    <property type="entry name" value="Peptidase_C85-like"/>
</dbReference>
<comment type="similarity">
    <text evidence="2">Belongs to the peptidase C85 family.</text>
</comment>
<dbReference type="GO" id="GO:0004843">
    <property type="term" value="F:cysteine-type deubiquitinase activity"/>
    <property type="evidence" value="ECO:0007669"/>
    <property type="project" value="UniProtKB-EC"/>
</dbReference>
<comment type="catalytic activity">
    <reaction evidence="1">
        <text>Thiol-dependent hydrolysis of ester, thioester, amide, peptide and isopeptide bonds formed by the C-terminal Gly of ubiquitin (a 76-residue protein attached to proteins as an intracellular targeting signal).</text>
        <dbReference type="EC" id="3.4.19.12"/>
    </reaction>
</comment>
<dbReference type="GO" id="GO:0016579">
    <property type="term" value="P:protein deubiquitination"/>
    <property type="evidence" value="ECO:0007669"/>
    <property type="project" value="TreeGrafter"/>
</dbReference>
<keyword evidence="5" id="KW-0833">Ubl conjugation pathway</keyword>
<comment type="caution">
    <text evidence="10">The sequence shown here is derived from an EMBL/GenBank/DDBJ whole genome shotgun (WGS) entry which is preliminary data.</text>
</comment>